<gene>
    <name evidence="6" type="ORF">G3N56_11925</name>
</gene>
<dbReference type="Gene3D" id="1.20.120.910">
    <property type="entry name" value="DksA, coiled-coil domain"/>
    <property type="match status" value="1"/>
</dbReference>
<dbReference type="SUPFAM" id="SSF57716">
    <property type="entry name" value="Glucocorticoid receptor-like (DNA-binding domain)"/>
    <property type="match status" value="1"/>
</dbReference>
<dbReference type="GO" id="GO:0008270">
    <property type="term" value="F:zinc ion binding"/>
    <property type="evidence" value="ECO:0007669"/>
    <property type="project" value="UniProtKB-KW"/>
</dbReference>
<comment type="caution">
    <text evidence="6">The sequence shown here is derived from an EMBL/GenBank/DDBJ whole genome shotgun (WGS) entry which is preliminary data.</text>
</comment>
<dbReference type="PANTHER" id="PTHR33823:SF2">
    <property type="entry name" value="RNA POLYMERASE-BINDING TRANSCRIPTION FACTOR DKSA"/>
    <property type="match status" value="1"/>
</dbReference>
<sequence>MTAADRRTLFRTFTEEIASVEAALARWAEFQEEASDGPTFTNWRQDMKERLADLRAALNRMDDAQFGVCRECGEDISPRRLLAVPGTSLCVACKSEQEHALAIP</sequence>
<dbReference type="Proteomes" id="UP000469724">
    <property type="component" value="Unassembled WGS sequence"/>
</dbReference>
<organism evidence="6 7">
    <name type="scientific">Desulfolutivibrio sulfodismutans</name>
    <dbReference type="NCBI Taxonomy" id="63561"/>
    <lineage>
        <taxon>Bacteria</taxon>
        <taxon>Pseudomonadati</taxon>
        <taxon>Thermodesulfobacteriota</taxon>
        <taxon>Desulfovibrionia</taxon>
        <taxon>Desulfovibrionales</taxon>
        <taxon>Desulfovibrionaceae</taxon>
        <taxon>Desulfolutivibrio</taxon>
    </lineage>
</organism>
<dbReference type="PROSITE" id="PS51128">
    <property type="entry name" value="ZF_DKSA_2"/>
    <property type="match status" value="1"/>
</dbReference>
<name>A0A7K3NMQ0_9BACT</name>
<dbReference type="Pfam" id="PF01258">
    <property type="entry name" value="zf-dskA_traR"/>
    <property type="match status" value="1"/>
</dbReference>
<dbReference type="PANTHER" id="PTHR33823">
    <property type="entry name" value="RNA POLYMERASE-BINDING TRANSCRIPTION FACTOR DKSA-RELATED"/>
    <property type="match status" value="1"/>
</dbReference>
<feature type="zinc finger region" description="dksA C4-type" evidence="4">
    <location>
        <begin position="69"/>
        <end position="93"/>
    </location>
</feature>
<feature type="domain" description="Zinc finger DksA/TraR C4-type" evidence="5">
    <location>
        <begin position="66"/>
        <end position="99"/>
    </location>
</feature>
<proteinExistence type="predicted"/>
<keyword evidence="1" id="KW-0479">Metal-binding</keyword>
<keyword evidence="2" id="KW-0863">Zinc-finger</keyword>
<evidence type="ECO:0000256" key="4">
    <source>
        <dbReference type="PROSITE-ProRule" id="PRU00510"/>
    </source>
</evidence>
<keyword evidence="3" id="KW-0862">Zinc</keyword>
<accession>A0A7K3NMQ0</accession>
<dbReference type="EMBL" id="JAAGRQ010000048">
    <property type="protein sequence ID" value="NDY57448.1"/>
    <property type="molecule type" value="Genomic_DNA"/>
</dbReference>
<reference evidence="6 7" key="1">
    <citation type="submission" date="2020-02" db="EMBL/GenBank/DDBJ databases">
        <title>Comparative genomics of sulfur disproportionating microorganisms.</title>
        <authorList>
            <person name="Ward L.M."/>
            <person name="Bertran E."/>
            <person name="Johnston D.T."/>
        </authorList>
    </citation>
    <scope>NUCLEOTIDE SEQUENCE [LARGE SCALE GENOMIC DNA]</scope>
    <source>
        <strain evidence="6 7">DSM 3696</strain>
    </source>
</reference>
<evidence type="ECO:0000313" key="6">
    <source>
        <dbReference type="EMBL" id="NDY57448.1"/>
    </source>
</evidence>
<dbReference type="RefSeq" id="WP_163302488.1">
    <property type="nucleotide sequence ID" value="NZ_JAAGRQ010000048.1"/>
</dbReference>
<evidence type="ECO:0000256" key="2">
    <source>
        <dbReference type="ARBA" id="ARBA00022771"/>
    </source>
</evidence>
<evidence type="ECO:0000256" key="1">
    <source>
        <dbReference type="ARBA" id="ARBA00022723"/>
    </source>
</evidence>
<keyword evidence="7" id="KW-1185">Reference proteome</keyword>
<dbReference type="AlphaFoldDB" id="A0A7K3NMQ0"/>
<dbReference type="InterPro" id="IPR000962">
    <property type="entry name" value="Znf_DskA_TraR"/>
</dbReference>
<evidence type="ECO:0000259" key="5">
    <source>
        <dbReference type="Pfam" id="PF01258"/>
    </source>
</evidence>
<evidence type="ECO:0000313" key="7">
    <source>
        <dbReference type="Proteomes" id="UP000469724"/>
    </source>
</evidence>
<protein>
    <submittedName>
        <fullName evidence="6">TraR/DksA family transcriptional regulator</fullName>
    </submittedName>
</protein>
<evidence type="ECO:0000256" key="3">
    <source>
        <dbReference type="ARBA" id="ARBA00022833"/>
    </source>
</evidence>